<keyword evidence="2" id="KW-0698">rRNA processing</keyword>
<dbReference type="PANTHER" id="PTHR19924">
    <property type="entry name" value="UTP15 U3 SMALL NUCLEOLAR RNA-ASSOCIATED PROTEIN 15 FAMILY MEMBER"/>
    <property type="match status" value="1"/>
</dbReference>
<dbReference type="GO" id="GO:0045943">
    <property type="term" value="P:positive regulation of transcription by RNA polymerase I"/>
    <property type="evidence" value="ECO:0007669"/>
    <property type="project" value="TreeGrafter"/>
</dbReference>
<feature type="domain" description="U3 small nucleolar RNA-associated protein 15 C-terminal" evidence="8">
    <location>
        <begin position="447"/>
        <end position="555"/>
    </location>
</feature>
<gene>
    <name evidence="9" type="ORF">K431DRAFT_290056</name>
</gene>
<evidence type="ECO:0000313" key="9">
    <source>
        <dbReference type="EMBL" id="KAF2726201.1"/>
    </source>
</evidence>
<comment type="caution">
    <text evidence="9">The sequence shown here is derived from an EMBL/GenBank/DDBJ whole genome shotgun (WGS) entry which is preliminary data.</text>
</comment>
<accession>A0A9P4QJS3</accession>
<dbReference type="OrthoDB" id="431715at2759"/>
<dbReference type="PROSITE" id="PS50294">
    <property type="entry name" value="WD_REPEATS_REGION"/>
    <property type="match status" value="1"/>
</dbReference>
<dbReference type="InterPro" id="IPR018983">
    <property type="entry name" value="U3_snoRNA-assocProt_15_C"/>
</dbReference>
<dbReference type="PROSITE" id="PS00678">
    <property type="entry name" value="WD_REPEATS_1"/>
    <property type="match status" value="1"/>
</dbReference>
<feature type="region of interest" description="Disordered" evidence="7">
    <location>
        <begin position="1"/>
        <end position="20"/>
    </location>
</feature>
<evidence type="ECO:0000313" key="10">
    <source>
        <dbReference type="Proteomes" id="UP000799441"/>
    </source>
</evidence>
<evidence type="ECO:0000256" key="1">
    <source>
        <dbReference type="ARBA" id="ARBA00004604"/>
    </source>
</evidence>
<dbReference type="InterPro" id="IPR036322">
    <property type="entry name" value="WD40_repeat_dom_sf"/>
</dbReference>
<keyword evidence="10" id="KW-1185">Reference proteome</keyword>
<keyword evidence="5" id="KW-0539">Nucleus</keyword>
<name>A0A9P4QJS3_9PEZI</name>
<dbReference type="PANTHER" id="PTHR19924:SF26">
    <property type="entry name" value="U3 SMALL NUCLEOLAR RNA-ASSOCIATED PROTEIN 15 HOMOLOG"/>
    <property type="match status" value="1"/>
</dbReference>
<dbReference type="Pfam" id="PF09384">
    <property type="entry name" value="UTP15_C"/>
    <property type="match status" value="1"/>
</dbReference>
<dbReference type="Pfam" id="PF00400">
    <property type="entry name" value="WD40"/>
    <property type="match status" value="3"/>
</dbReference>
<keyword evidence="3 6" id="KW-0853">WD repeat</keyword>
<dbReference type="GO" id="GO:0005730">
    <property type="term" value="C:nucleolus"/>
    <property type="evidence" value="ECO:0007669"/>
    <property type="project" value="UniProtKB-SubCell"/>
</dbReference>
<dbReference type="InterPro" id="IPR015943">
    <property type="entry name" value="WD40/YVTN_repeat-like_dom_sf"/>
</dbReference>
<keyword evidence="4" id="KW-0677">Repeat</keyword>
<proteinExistence type="predicted"/>
<dbReference type="GO" id="GO:0006364">
    <property type="term" value="P:rRNA processing"/>
    <property type="evidence" value="ECO:0007669"/>
    <property type="project" value="UniProtKB-KW"/>
</dbReference>
<feature type="repeat" description="WD" evidence="6">
    <location>
        <begin position="256"/>
        <end position="286"/>
    </location>
</feature>
<sequence>MAAPVLPLQHLRDAPGPAPLTPDQAHWRTFKSQASLPSPHNNAITSITTGATDNFAVTAGGRVQILSTKSRKVIKTISRFGVDDVARSGVLRRDGRVLLAGGDSGVVQAFDTSSRAILKQWGRNVNAQKRQAVHCVRWDPSVLTQFLTCGDDRVVTVWDLTEDEHKWQGIGHEDYVRTACWLPGQQGIAVTGSYDQTVRVWDTRAEGGRSNGSVMVFKHSAPVEHVLALDSSTVAVAAGNEVSILNIAAAKVEHIIRSHQKTVTCLATAENGSRILTAGLDGHVKVHVRNTWQVVAGFKYQSPILSINVVRAATGEDRHLVVGQQNGLLSIRTRIAGQEKVRQREKDARMQALLEGTADEYERKQKKKDLRQGIRARDRGKDFRGEGADIIISGQEKRKDKKLNPWQMALRRGRYAEALDLVLAPGSSPAQGKAQHNFGAQAGISVDHENVLTLLTALRHRSALRASLSSRHASQLLPVMRWMLKNLPEPRRFGLIYETLLVVLDLYSAKLAEWAEGVEEEKEFRSLVERIGKRVRKSIELAEQCHSVQGMLGLLAAG</sequence>
<dbReference type="InterPro" id="IPR019775">
    <property type="entry name" value="WD40_repeat_CS"/>
</dbReference>
<dbReference type="AlphaFoldDB" id="A0A9P4QJS3"/>
<feature type="repeat" description="WD" evidence="6">
    <location>
        <begin position="169"/>
        <end position="204"/>
    </location>
</feature>
<evidence type="ECO:0000256" key="4">
    <source>
        <dbReference type="ARBA" id="ARBA00022737"/>
    </source>
</evidence>
<evidence type="ECO:0000256" key="2">
    <source>
        <dbReference type="ARBA" id="ARBA00022552"/>
    </source>
</evidence>
<dbReference type="SMART" id="SM00320">
    <property type="entry name" value="WD40"/>
    <property type="match status" value="6"/>
</dbReference>
<dbReference type="Proteomes" id="UP000799441">
    <property type="component" value="Unassembled WGS sequence"/>
</dbReference>
<organism evidence="9 10">
    <name type="scientific">Polychaeton citri CBS 116435</name>
    <dbReference type="NCBI Taxonomy" id="1314669"/>
    <lineage>
        <taxon>Eukaryota</taxon>
        <taxon>Fungi</taxon>
        <taxon>Dikarya</taxon>
        <taxon>Ascomycota</taxon>
        <taxon>Pezizomycotina</taxon>
        <taxon>Dothideomycetes</taxon>
        <taxon>Dothideomycetidae</taxon>
        <taxon>Capnodiales</taxon>
        <taxon>Capnodiaceae</taxon>
        <taxon>Polychaeton</taxon>
    </lineage>
</organism>
<evidence type="ECO:0000259" key="8">
    <source>
        <dbReference type="Pfam" id="PF09384"/>
    </source>
</evidence>
<evidence type="ECO:0000256" key="6">
    <source>
        <dbReference type="PROSITE-ProRule" id="PRU00221"/>
    </source>
</evidence>
<dbReference type="SUPFAM" id="SSF50978">
    <property type="entry name" value="WD40 repeat-like"/>
    <property type="match status" value="1"/>
</dbReference>
<protein>
    <submittedName>
        <fullName evidence="9">WD40 repeat-like protein</fullName>
    </submittedName>
</protein>
<evidence type="ECO:0000256" key="5">
    <source>
        <dbReference type="ARBA" id="ARBA00023242"/>
    </source>
</evidence>
<dbReference type="PROSITE" id="PS50082">
    <property type="entry name" value="WD_REPEATS_2"/>
    <property type="match status" value="2"/>
</dbReference>
<dbReference type="Gene3D" id="2.130.10.10">
    <property type="entry name" value="YVTN repeat-like/Quinoprotein amine dehydrogenase"/>
    <property type="match status" value="2"/>
</dbReference>
<evidence type="ECO:0000256" key="3">
    <source>
        <dbReference type="ARBA" id="ARBA00022574"/>
    </source>
</evidence>
<evidence type="ECO:0000256" key="7">
    <source>
        <dbReference type="SAM" id="MobiDB-lite"/>
    </source>
</evidence>
<reference evidence="9" key="1">
    <citation type="journal article" date="2020" name="Stud. Mycol.">
        <title>101 Dothideomycetes genomes: a test case for predicting lifestyles and emergence of pathogens.</title>
        <authorList>
            <person name="Haridas S."/>
            <person name="Albert R."/>
            <person name="Binder M."/>
            <person name="Bloem J."/>
            <person name="Labutti K."/>
            <person name="Salamov A."/>
            <person name="Andreopoulos B."/>
            <person name="Baker S."/>
            <person name="Barry K."/>
            <person name="Bills G."/>
            <person name="Bluhm B."/>
            <person name="Cannon C."/>
            <person name="Castanera R."/>
            <person name="Culley D."/>
            <person name="Daum C."/>
            <person name="Ezra D."/>
            <person name="Gonzalez J."/>
            <person name="Henrissat B."/>
            <person name="Kuo A."/>
            <person name="Liang C."/>
            <person name="Lipzen A."/>
            <person name="Lutzoni F."/>
            <person name="Magnuson J."/>
            <person name="Mondo S."/>
            <person name="Nolan M."/>
            <person name="Ohm R."/>
            <person name="Pangilinan J."/>
            <person name="Park H.-J."/>
            <person name="Ramirez L."/>
            <person name="Alfaro M."/>
            <person name="Sun H."/>
            <person name="Tritt A."/>
            <person name="Yoshinaga Y."/>
            <person name="Zwiers L.-H."/>
            <person name="Turgeon B."/>
            <person name="Goodwin S."/>
            <person name="Spatafora J."/>
            <person name="Crous P."/>
            <person name="Grigoriev I."/>
        </authorList>
    </citation>
    <scope>NUCLEOTIDE SEQUENCE</scope>
    <source>
        <strain evidence="9">CBS 116435</strain>
    </source>
</reference>
<dbReference type="InterPro" id="IPR001680">
    <property type="entry name" value="WD40_rpt"/>
</dbReference>
<comment type="subcellular location">
    <subcellularLocation>
        <location evidence="1">Nucleus</location>
        <location evidence="1">Nucleolus</location>
    </subcellularLocation>
</comment>
<dbReference type="EMBL" id="MU003765">
    <property type="protein sequence ID" value="KAF2726201.1"/>
    <property type="molecule type" value="Genomic_DNA"/>
</dbReference>